<gene>
    <name evidence="5" type="ordered locus">Sfum_0656</name>
</gene>
<evidence type="ECO:0000256" key="3">
    <source>
        <dbReference type="PROSITE-ProRule" id="PRU00169"/>
    </source>
</evidence>
<organism evidence="5 6">
    <name type="scientific">Syntrophobacter fumaroxidans (strain DSM 10017 / MPOB)</name>
    <dbReference type="NCBI Taxonomy" id="335543"/>
    <lineage>
        <taxon>Bacteria</taxon>
        <taxon>Pseudomonadati</taxon>
        <taxon>Thermodesulfobacteriota</taxon>
        <taxon>Syntrophobacteria</taxon>
        <taxon>Syntrophobacterales</taxon>
        <taxon>Syntrophobacteraceae</taxon>
        <taxon>Syntrophobacter</taxon>
    </lineage>
</organism>
<dbReference type="InterPro" id="IPR001789">
    <property type="entry name" value="Sig_transdc_resp-reg_receiver"/>
</dbReference>
<dbReference type="GO" id="GO:0000160">
    <property type="term" value="P:phosphorelay signal transduction system"/>
    <property type="evidence" value="ECO:0007669"/>
    <property type="project" value="UniProtKB-KW"/>
</dbReference>
<dbReference type="InterPro" id="IPR050595">
    <property type="entry name" value="Bact_response_regulator"/>
</dbReference>
<feature type="domain" description="Response regulatory" evidence="4">
    <location>
        <begin position="2"/>
        <end position="116"/>
    </location>
</feature>
<dbReference type="EMBL" id="CP000478">
    <property type="protein sequence ID" value="ABK16355.1"/>
    <property type="molecule type" value="Genomic_DNA"/>
</dbReference>
<dbReference type="PANTHER" id="PTHR44591">
    <property type="entry name" value="STRESS RESPONSE REGULATOR PROTEIN 1"/>
    <property type="match status" value="1"/>
</dbReference>
<dbReference type="STRING" id="335543.Sfum_0656"/>
<dbReference type="Proteomes" id="UP000001784">
    <property type="component" value="Chromosome"/>
</dbReference>
<name>A0LG03_SYNFM</name>
<proteinExistence type="predicted"/>
<dbReference type="KEGG" id="sfu:Sfum_0656"/>
<dbReference type="AlphaFoldDB" id="A0LG03"/>
<sequence length="129" mass="14122">MRILLVDDEEEFVTTLCERLRIRGFDTEVALNGEEAIALVAQRIPDVIVLDLKMPGIDGLTILGRLQSRHPEVRVIILTGHGSEKDKDCALRQGACGYLQKPVDIDALVDALKDACRVPAWSPDGCEAG</sequence>
<keyword evidence="2" id="KW-0902">Two-component regulatory system</keyword>
<dbReference type="InterPro" id="IPR011006">
    <property type="entry name" value="CheY-like_superfamily"/>
</dbReference>
<evidence type="ECO:0000256" key="2">
    <source>
        <dbReference type="ARBA" id="ARBA00023012"/>
    </source>
</evidence>
<keyword evidence="1 3" id="KW-0597">Phosphoprotein</keyword>
<dbReference type="InParanoid" id="A0LG03"/>
<evidence type="ECO:0000259" key="4">
    <source>
        <dbReference type="PROSITE" id="PS50110"/>
    </source>
</evidence>
<evidence type="ECO:0000256" key="1">
    <source>
        <dbReference type="ARBA" id="ARBA00022553"/>
    </source>
</evidence>
<dbReference type="PROSITE" id="PS50110">
    <property type="entry name" value="RESPONSE_REGULATORY"/>
    <property type="match status" value="1"/>
</dbReference>
<evidence type="ECO:0000313" key="6">
    <source>
        <dbReference type="Proteomes" id="UP000001784"/>
    </source>
</evidence>
<reference evidence="5 6" key="1">
    <citation type="submission" date="2006-10" db="EMBL/GenBank/DDBJ databases">
        <title>Complete sequence of Syntrophobacter fumaroxidans MPOB.</title>
        <authorList>
            <consortium name="US DOE Joint Genome Institute"/>
            <person name="Copeland A."/>
            <person name="Lucas S."/>
            <person name="Lapidus A."/>
            <person name="Barry K."/>
            <person name="Detter J.C."/>
            <person name="Glavina del Rio T."/>
            <person name="Hammon N."/>
            <person name="Israni S."/>
            <person name="Pitluck S."/>
            <person name="Goltsman E.G."/>
            <person name="Martinez M."/>
            <person name="Schmutz J."/>
            <person name="Larimer F."/>
            <person name="Land M."/>
            <person name="Hauser L."/>
            <person name="Kyrpides N."/>
            <person name="Kim E."/>
            <person name="Boone D.R."/>
            <person name="Brockman F."/>
            <person name="Culley D."/>
            <person name="Ferry J."/>
            <person name="Gunsalus R."/>
            <person name="McInerney M.J."/>
            <person name="Morrison M."/>
            <person name="Plugge C."/>
            <person name="Rohlin L."/>
            <person name="Scholten J."/>
            <person name="Sieber J."/>
            <person name="Stams A.J.M."/>
            <person name="Worm P."/>
            <person name="Henstra A.M."/>
            <person name="Richardson P."/>
        </authorList>
    </citation>
    <scope>NUCLEOTIDE SEQUENCE [LARGE SCALE GENOMIC DNA]</scope>
    <source>
        <strain evidence="6">DSM 10017 / MPOB</strain>
    </source>
</reference>
<dbReference type="SMART" id="SM00448">
    <property type="entry name" value="REC"/>
    <property type="match status" value="1"/>
</dbReference>
<dbReference type="HOGENOM" id="CLU_000445_69_8_7"/>
<dbReference type="Pfam" id="PF00072">
    <property type="entry name" value="Response_reg"/>
    <property type="match status" value="1"/>
</dbReference>
<evidence type="ECO:0000313" key="5">
    <source>
        <dbReference type="EMBL" id="ABK16355.1"/>
    </source>
</evidence>
<dbReference type="eggNOG" id="COG2204">
    <property type="taxonomic scope" value="Bacteria"/>
</dbReference>
<keyword evidence="6" id="KW-1185">Reference proteome</keyword>
<dbReference type="RefSeq" id="WP_011697528.1">
    <property type="nucleotide sequence ID" value="NC_008554.1"/>
</dbReference>
<accession>A0LG03</accession>
<feature type="modified residue" description="4-aspartylphosphate" evidence="3">
    <location>
        <position position="51"/>
    </location>
</feature>
<protein>
    <submittedName>
        <fullName evidence="5">Response regulator receiver protein</fullName>
    </submittedName>
</protein>
<dbReference type="Gene3D" id="3.40.50.2300">
    <property type="match status" value="1"/>
</dbReference>
<dbReference type="PANTHER" id="PTHR44591:SF14">
    <property type="entry name" value="PROTEIN PILG"/>
    <property type="match status" value="1"/>
</dbReference>
<dbReference type="SUPFAM" id="SSF52172">
    <property type="entry name" value="CheY-like"/>
    <property type="match status" value="1"/>
</dbReference>